<dbReference type="SUPFAM" id="SSF51735">
    <property type="entry name" value="NAD(P)-binding Rossmann-fold domains"/>
    <property type="match status" value="1"/>
</dbReference>
<dbReference type="AlphaFoldDB" id="A0A1H9RVU9"/>
<evidence type="ECO:0000256" key="1">
    <source>
        <dbReference type="ARBA" id="ARBA00001947"/>
    </source>
</evidence>
<dbReference type="InterPro" id="IPR013154">
    <property type="entry name" value="ADH-like_N"/>
</dbReference>
<dbReference type="EMBL" id="FNYQ01000121">
    <property type="protein sequence ID" value="SEJ50884.1"/>
    <property type="molecule type" value="Genomic_DNA"/>
</dbReference>
<evidence type="ECO:0000313" key="9">
    <source>
        <dbReference type="EMBL" id="SER76932.1"/>
    </source>
</evidence>
<sequence>MSKKMKALVMRGLNDVAILERPIPTAGPNDAVIKTTIAMVCTSDVHTVSGGLGDISDRILGHEAVGVIHELGSAVKGFKIGDRVAVNAITPCYKCENCQRGFTSQCGTMLGGYKFTTQKDGNMAEYFHLNDAEANLALIPDEVSDEAACYTTDMMSTGFKGAENARIPLGGSGVIFGMGPVGLMAIAGTRMLGAGLVIAVDCVPSRLELAKFYGADITINFKEKDPIAEILRLTNGQGTDAAMDALGTQSTFESCVKVARPGGIISNIGYFSHGDYINIPRLDWGVGMAEKTITTLLCPGGSERMKRLLRLIQNGRIDPTKLTTHHFKFSEVYKALEMMTTKTDGIIKPVIHFD</sequence>
<evidence type="ECO:0000259" key="7">
    <source>
        <dbReference type="SMART" id="SM00829"/>
    </source>
</evidence>
<evidence type="ECO:0000256" key="3">
    <source>
        <dbReference type="ARBA" id="ARBA00022723"/>
    </source>
</evidence>
<accession>A0A1H9RVU9</accession>
<protein>
    <submittedName>
        <fullName evidence="9">Threonine dehydrogenase</fullName>
    </submittedName>
</protein>
<dbReference type="InterPro" id="IPR020843">
    <property type="entry name" value="ER"/>
</dbReference>
<evidence type="ECO:0000313" key="8">
    <source>
        <dbReference type="EMBL" id="SEJ50884.1"/>
    </source>
</evidence>
<proteinExistence type="inferred from homology"/>
<evidence type="ECO:0000313" key="11">
    <source>
        <dbReference type="Proteomes" id="UP000199267"/>
    </source>
</evidence>
<organism evidence="9 11">
    <name type="scientific">Azotobacter beijerinckii</name>
    <dbReference type="NCBI Taxonomy" id="170623"/>
    <lineage>
        <taxon>Bacteria</taxon>
        <taxon>Pseudomonadati</taxon>
        <taxon>Pseudomonadota</taxon>
        <taxon>Gammaproteobacteria</taxon>
        <taxon>Pseudomonadales</taxon>
        <taxon>Pseudomonadaceae</taxon>
        <taxon>Azotobacter</taxon>
    </lineage>
</organism>
<keyword evidence="3 6" id="KW-0479">Metal-binding</keyword>
<dbReference type="GO" id="GO:0016616">
    <property type="term" value="F:oxidoreductase activity, acting on the CH-OH group of donors, NAD or NADP as acceptor"/>
    <property type="evidence" value="ECO:0007669"/>
    <property type="project" value="UniProtKB-ARBA"/>
</dbReference>
<dbReference type="Gene3D" id="3.90.180.10">
    <property type="entry name" value="Medium-chain alcohol dehydrogenases, catalytic domain"/>
    <property type="match status" value="1"/>
</dbReference>
<evidence type="ECO:0000256" key="2">
    <source>
        <dbReference type="ARBA" id="ARBA00008072"/>
    </source>
</evidence>
<dbReference type="InterPro" id="IPR036291">
    <property type="entry name" value="NAD(P)-bd_dom_sf"/>
</dbReference>
<dbReference type="SUPFAM" id="SSF50129">
    <property type="entry name" value="GroES-like"/>
    <property type="match status" value="1"/>
</dbReference>
<evidence type="ECO:0000256" key="6">
    <source>
        <dbReference type="RuleBase" id="RU361277"/>
    </source>
</evidence>
<evidence type="ECO:0000256" key="4">
    <source>
        <dbReference type="ARBA" id="ARBA00022833"/>
    </source>
</evidence>
<reference evidence="10 11" key="1">
    <citation type="submission" date="2016-10" db="EMBL/GenBank/DDBJ databases">
        <authorList>
            <person name="de Groot N.N."/>
        </authorList>
    </citation>
    <scope>NUCLEOTIDE SEQUENCE [LARGE SCALE GENOMIC DNA]</scope>
    <source>
        <strain evidence="8 10">DSM 373</strain>
        <strain evidence="9 11">DSM 378</strain>
    </source>
</reference>
<dbReference type="PANTHER" id="PTHR42813">
    <property type="entry name" value="ZINC-TYPE ALCOHOL DEHYDROGENASE-LIKE"/>
    <property type="match status" value="1"/>
</dbReference>
<dbReference type="EMBL" id="FOFJ01000087">
    <property type="protein sequence ID" value="SER76932.1"/>
    <property type="molecule type" value="Genomic_DNA"/>
</dbReference>
<comment type="cofactor">
    <cofactor evidence="1 6">
        <name>Zn(2+)</name>
        <dbReference type="ChEBI" id="CHEBI:29105"/>
    </cofactor>
</comment>
<dbReference type="InterPro" id="IPR011032">
    <property type="entry name" value="GroES-like_sf"/>
</dbReference>
<dbReference type="Proteomes" id="UP000199267">
    <property type="component" value="Unassembled WGS sequence"/>
</dbReference>
<dbReference type="PANTHER" id="PTHR42813:SF4">
    <property type="entry name" value="NADP-DEPENDENT ISOPROPANOL DEHYDROGENASE"/>
    <property type="match status" value="1"/>
</dbReference>
<dbReference type="SMART" id="SM00829">
    <property type="entry name" value="PKS_ER"/>
    <property type="match status" value="1"/>
</dbReference>
<dbReference type="CDD" id="cd08285">
    <property type="entry name" value="NADP_ADH"/>
    <property type="match status" value="1"/>
</dbReference>
<evidence type="ECO:0000256" key="5">
    <source>
        <dbReference type="ARBA" id="ARBA00023002"/>
    </source>
</evidence>
<gene>
    <name evidence="8" type="ORF">SAMN04244572_04279</name>
    <name evidence="9" type="ORF">SAMN04244573_04275</name>
</gene>
<dbReference type="PROSITE" id="PS00059">
    <property type="entry name" value="ADH_ZINC"/>
    <property type="match status" value="1"/>
</dbReference>
<dbReference type="Gene3D" id="3.40.50.720">
    <property type="entry name" value="NAD(P)-binding Rossmann-like Domain"/>
    <property type="match status" value="1"/>
</dbReference>
<dbReference type="Pfam" id="PF08240">
    <property type="entry name" value="ADH_N"/>
    <property type="match status" value="1"/>
</dbReference>
<dbReference type="InterPro" id="IPR002328">
    <property type="entry name" value="ADH_Zn_CS"/>
</dbReference>
<keyword evidence="5" id="KW-0560">Oxidoreductase</keyword>
<keyword evidence="4 6" id="KW-0862">Zinc</keyword>
<dbReference type="Proteomes" id="UP000199250">
    <property type="component" value="Unassembled WGS sequence"/>
</dbReference>
<dbReference type="InterPro" id="IPR013149">
    <property type="entry name" value="ADH-like_C"/>
</dbReference>
<dbReference type="Pfam" id="PF00107">
    <property type="entry name" value="ADH_zinc_N"/>
    <property type="match status" value="1"/>
</dbReference>
<name>A0A1H9RVU9_9GAMM</name>
<evidence type="ECO:0000313" key="10">
    <source>
        <dbReference type="Proteomes" id="UP000199250"/>
    </source>
</evidence>
<comment type="similarity">
    <text evidence="2 6">Belongs to the zinc-containing alcohol dehydrogenase family.</text>
</comment>
<feature type="domain" description="Enoyl reductase (ER)" evidence="7">
    <location>
        <begin position="11"/>
        <end position="351"/>
    </location>
</feature>
<dbReference type="GO" id="GO:0008270">
    <property type="term" value="F:zinc ion binding"/>
    <property type="evidence" value="ECO:0007669"/>
    <property type="project" value="InterPro"/>
</dbReference>
<dbReference type="RefSeq" id="WP_208599366.1">
    <property type="nucleotide sequence ID" value="NZ_FNYQ01000121.1"/>
</dbReference>